<dbReference type="OrthoDB" id="10205019at2759"/>
<dbReference type="AlphaFoldDB" id="A0A8X6IF63"/>
<comment type="caution">
    <text evidence="1">The sequence shown here is derived from an EMBL/GenBank/DDBJ whole genome shotgun (WGS) entry which is preliminary data.</text>
</comment>
<keyword evidence="2" id="KW-1185">Reference proteome</keyword>
<reference evidence="1" key="1">
    <citation type="submission" date="2020-07" db="EMBL/GenBank/DDBJ databases">
        <title>Multicomponent nature underlies the extraordinary mechanical properties of spider dragline silk.</title>
        <authorList>
            <person name="Kono N."/>
            <person name="Nakamura H."/>
            <person name="Mori M."/>
            <person name="Yoshida Y."/>
            <person name="Ohtoshi R."/>
            <person name="Malay A.D."/>
            <person name="Moran D.A.P."/>
            <person name="Tomita M."/>
            <person name="Numata K."/>
            <person name="Arakawa K."/>
        </authorList>
    </citation>
    <scope>NUCLEOTIDE SEQUENCE</scope>
</reference>
<proteinExistence type="predicted"/>
<sequence>MLRPKPEVDQFPNWPAKSRNSQYRLTMTGQIAKQPISPHNDRPKSDLSLILGFGQPVREMTWGDRPKSEEKVMNTFWVFVYRNANDNYIIAAPEEFSDECAPLRLLGSSFGTKTKEVRWP</sequence>
<dbReference type="Proteomes" id="UP000887116">
    <property type="component" value="Unassembled WGS sequence"/>
</dbReference>
<evidence type="ECO:0000313" key="1">
    <source>
        <dbReference type="EMBL" id="GFR03570.1"/>
    </source>
</evidence>
<name>A0A8X6IF63_TRICU</name>
<gene>
    <name evidence="1" type="ORF">TNCT_225391</name>
</gene>
<evidence type="ECO:0000313" key="2">
    <source>
        <dbReference type="Proteomes" id="UP000887116"/>
    </source>
</evidence>
<dbReference type="EMBL" id="BMAO01025573">
    <property type="protein sequence ID" value="GFR03570.1"/>
    <property type="molecule type" value="Genomic_DNA"/>
</dbReference>
<organism evidence="1 2">
    <name type="scientific">Trichonephila clavata</name>
    <name type="common">Joro spider</name>
    <name type="synonym">Nephila clavata</name>
    <dbReference type="NCBI Taxonomy" id="2740835"/>
    <lineage>
        <taxon>Eukaryota</taxon>
        <taxon>Metazoa</taxon>
        <taxon>Ecdysozoa</taxon>
        <taxon>Arthropoda</taxon>
        <taxon>Chelicerata</taxon>
        <taxon>Arachnida</taxon>
        <taxon>Araneae</taxon>
        <taxon>Araneomorphae</taxon>
        <taxon>Entelegynae</taxon>
        <taxon>Araneoidea</taxon>
        <taxon>Nephilidae</taxon>
        <taxon>Trichonephila</taxon>
    </lineage>
</organism>
<protein>
    <submittedName>
        <fullName evidence="1">Uncharacterized protein</fullName>
    </submittedName>
</protein>
<accession>A0A8X6IF63</accession>